<proteinExistence type="predicted"/>
<dbReference type="EMBL" id="CP001511">
    <property type="protein sequence ID" value="ACS43308.1"/>
    <property type="molecule type" value="Genomic_DNA"/>
</dbReference>
<dbReference type="HOGENOM" id="CLU_1545838_0_0_5"/>
<protein>
    <submittedName>
        <fullName evidence="1">Uncharacterized protein</fullName>
    </submittedName>
</protein>
<sequence length="173" mass="17788">MYAAFLLVLEAPEASKLVPGWPEERLLVADVGDGTEILSVEPLSEAGLAARLREHDPPPVHPPRAGAGAVDLQFGWEADVLAAAVDAARRRISEPSEPAPETAPAPGIPVDAEAARVAGMAAGSPVRLVAGPDGSLILVAAEERPSRPCIPWVLRDLATYGALLGAFAAGLVA</sequence>
<geneLocation type="plasmid" evidence="1 2">
    <name>megaplasmid</name>
</geneLocation>
<dbReference type="KEGG" id="mea:Mex_2p0457"/>
<dbReference type="AlphaFoldDB" id="C5B4C6"/>
<organism evidence="1 2">
    <name type="scientific">Methylorubrum extorquens (strain ATCC 14718 / DSM 1338 / JCM 2805 / NCIMB 9133 / AM1)</name>
    <name type="common">Methylobacterium extorquens</name>
    <dbReference type="NCBI Taxonomy" id="272630"/>
    <lineage>
        <taxon>Bacteria</taxon>
        <taxon>Pseudomonadati</taxon>
        <taxon>Pseudomonadota</taxon>
        <taxon>Alphaproteobacteria</taxon>
        <taxon>Hyphomicrobiales</taxon>
        <taxon>Methylobacteriaceae</taxon>
        <taxon>Methylorubrum</taxon>
    </lineage>
</organism>
<accession>C5B4C6</accession>
<evidence type="ECO:0000313" key="2">
    <source>
        <dbReference type="Proteomes" id="UP000009081"/>
    </source>
</evidence>
<name>C5B4C6_METEA</name>
<evidence type="ECO:0000313" key="1">
    <source>
        <dbReference type="EMBL" id="ACS43308.1"/>
    </source>
</evidence>
<reference evidence="1 2" key="1">
    <citation type="journal article" date="2009" name="PLoS ONE">
        <title>Methylobacterium genome sequences: a reference blueprint to investigate microbial metabolism of C1 compounds from natural and industrial sources.</title>
        <authorList>
            <person name="Vuilleumier S."/>
            <person name="Chistoserdova L."/>
            <person name="Lee M.-C."/>
            <person name="Bringel F."/>
            <person name="Lajus A."/>
            <person name="Zhou Y."/>
            <person name="Gourion B."/>
            <person name="Barbe V."/>
            <person name="Chang J."/>
            <person name="Cruveiller S."/>
            <person name="Dossat C."/>
            <person name="Gillett W."/>
            <person name="Gruffaz C."/>
            <person name="Haugen E."/>
            <person name="Hourcade E."/>
            <person name="Levy R."/>
            <person name="Mangenot S."/>
            <person name="Muller E."/>
            <person name="Nadalig T."/>
            <person name="Pagni M."/>
            <person name="Penny C."/>
            <person name="Peyraud R."/>
            <person name="Robinson D.G."/>
            <person name="Roche D."/>
            <person name="Rouy Z."/>
            <person name="Saenampechek C."/>
            <person name="Salvignol G."/>
            <person name="Vallenet D."/>
            <person name="Wu Z."/>
            <person name="Marx C.J."/>
            <person name="Vorholt J.A."/>
            <person name="Olson M.V."/>
            <person name="Kaul R."/>
            <person name="Weissenbach J."/>
            <person name="Medigue C."/>
            <person name="Lidstrom M.E."/>
        </authorList>
    </citation>
    <scope>NUCLEOTIDE SEQUENCE [LARGE SCALE GENOMIC DNA]</scope>
    <source>
        <strain evidence="2">ATCC 14718 / DSM 1338 / JCM 2805 / NCIMB 9133 / AM1</strain>
    </source>
</reference>
<dbReference type="RefSeq" id="WP_012753779.1">
    <property type="nucleotide sequence ID" value="NC_012811.1"/>
</dbReference>
<keyword evidence="2" id="KW-1185">Reference proteome</keyword>
<dbReference type="Proteomes" id="UP000009081">
    <property type="component" value="Plasmid megaplasmid"/>
</dbReference>
<gene>
    <name evidence="1" type="ordered locus">MexAM1_META2p0457</name>
</gene>
<keyword evidence="1" id="KW-0614">Plasmid</keyword>